<dbReference type="AlphaFoldDB" id="A0A1M4MW34"/>
<name>A0A1M4MW34_9RHOB</name>
<evidence type="ECO:0000259" key="1">
    <source>
        <dbReference type="Pfam" id="PF01261"/>
    </source>
</evidence>
<dbReference type="Pfam" id="PF01261">
    <property type="entry name" value="AP_endonuc_2"/>
    <property type="match status" value="1"/>
</dbReference>
<dbReference type="InterPro" id="IPR050312">
    <property type="entry name" value="IolE/XylAMocC-like"/>
</dbReference>
<proteinExistence type="predicted"/>
<organism evidence="2 3">
    <name type="scientific">Donghicola eburneus</name>
    <dbReference type="NCBI Taxonomy" id="393278"/>
    <lineage>
        <taxon>Bacteria</taxon>
        <taxon>Pseudomonadati</taxon>
        <taxon>Pseudomonadota</taxon>
        <taxon>Alphaproteobacteria</taxon>
        <taxon>Rhodobacterales</taxon>
        <taxon>Roseobacteraceae</taxon>
        <taxon>Donghicola</taxon>
    </lineage>
</organism>
<keyword evidence="2" id="KW-0413">Isomerase</keyword>
<dbReference type="PANTHER" id="PTHR12110">
    <property type="entry name" value="HYDROXYPYRUVATE ISOMERASE"/>
    <property type="match status" value="1"/>
</dbReference>
<dbReference type="EMBL" id="FMJB01000040">
    <property type="protein sequence ID" value="SCM66733.1"/>
    <property type="molecule type" value="Genomic_DNA"/>
</dbReference>
<dbReference type="SUPFAM" id="SSF51658">
    <property type="entry name" value="Xylose isomerase-like"/>
    <property type="match status" value="1"/>
</dbReference>
<sequence length="270" mass="28891">MTRDISIAHLSAIELAPPALIEAAAEGELDAVGLRLIKVTADSPGYPLWQDPAMMRATKDALRNSGLRVNDIEFVKVTAETTVESLLPFFDCGAELEANTAILAPYDEDLSRLSQTIGALSEAAQARGLGVVLEFFPWTSVPDLATCWKVVQAAGDDVGLLVDSLHFDRSGSSLDLLAQIPQERIPFLHLCDAPVLPAYAVEDLLHTARAERFAPGDGQIDLAAFLRAAPDAPIGLEIPRPAPMSARGFASAFATYVRKTRALLDTLSAT</sequence>
<protein>
    <submittedName>
        <fullName evidence="2">Putative xylose isomerase</fullName>
    </submittedName>
</protein>
<dbReference type="RefSeq" id="WP_072704713.1">
    <property type="nucleotide sequence ID" value="NZ_FMJB01000040.1"/>
</dbReference>
<reference evidence="3" key="1">
    <citation type="submission" date="2016-09" db="EMBL/GenBank/DDBJ databases">
        <authorList>
            <person name="Wibberg D."/>
        </authorList>
    </citation>
    <scope>NUCLEOTIDE SEQUENCE [LARGE SCALE GENOMIC DNA]</scope>
</reference>
<accession>A0A1M4MW34</accession>
<evidence type="ECO:0000313" key="3">
    <source>
        <dbReference type="Proteomes" id="UP000184085"/>
    </source>
</evidence>
<dbReference type="InterPro" id="IPR036237">
    <property type="entry name" value="Xyl_isomerase-like_sf"/>
</dbReference>
<dbReference type="Gene3D" id="3.20.20.150">
    <property type="entry name" value="Divalent-metal-dependent TIM barrel enzymes"/>
    <property type="match status" value="1"/>
</dbReference>
<feature type="domain" description="Xylose isomerase-like TIM barrel" evidence="1">
    <location>
        <begin position="104"/>
        <end position="241"/>
    </location>
</feature>
<gene>
    <name evidence="2" type="ORF">KARMA_0915</name>
</gene>
<dbReference type="InterPro" id="IPR013022">
    <property type="entry name" value="Xyl_isomerase-like_TIM-brl"/>
</dbReference>
<dbReference type="Proteomes" id="UP000184085">
    <property type="component" value="Unassembled WGS sequence"/>
</dbReference>
<dbReference type="GO" id="GO:0016853">
    <property type="term" value="F:isomerase activity"/>
    <property type="evidence" value="ECO:0007669"/>
    <property type="project" value="UniProtKB-KW"/>
</dbReference>
<keyword evidence="3" id="KW-1185">Reference proteome</keyword>
<dbReference type="PANTHER" id="PTHR12110:SF48">
    <property type="entry name" value="BLL3656 PROTEIN"/>
    <property type="match status" value="1"/>
</dbReference>
<evidence type="ECO:0000313" key="2">
    <source>
        <dbReference type="EMBL" id="SCM66733.1"/>
    </source>
</evidence>